<dbReference type="Gene3D" id="2.10.270.10">
    <property type="entry name" value="Cholin Binding"/>
    <property type="match status" value="6"/>
</dbReference>
<dbReference type="GO" id="GO:0071972">
    <property type="term" value="F:peptidoglycan L,D-transpeptidase activity"/>
    <property type="evidence" value="ECO:0007669"/>
    <property type="project" value="TreeGrafter"/>
</dbReference>
<dbReference type="OrthoDB" id="177750at2"/>
<evidence type="ECO:0000256" key="2">
    <source>
        <dbReference type="ARBA" id="ARBA00022679"/>
    </source>
</evidence>
<dbReference type="InterPro" id="IPR050979">
    <property type="entry name" value="LD-transpeptidase"/>
</dbReference>
<comment type="pathway">
    <text evidence="1 8">Cell wall biogenesis; peptidoglycan biosynthesis.</text>
</comment>
<evidence type="ECO:0000256" key="8">
    <source>
        <dbReference type="PROSITE-ProRule" id="PRU01373"/>
    </source>
</evidence>
<feature type="chain" id="PRO_5008026314" evidence="10">
    <location>
        <begin position="26"/>
        <end position="613"/>
    </location>
</feature>
<evidence type="ECO:0000256" key="6">
    <source>
        <dbReference type="ARBA" id="ARBA00023316"/>
    </source>
</evidence>
<dbReference type="InterPro" id="IPR018337">
    <property type="entry name" value="Cell_wall/Cho-bd_repeat"/>
</dbReference>
<dbReference type="Pfam" id="PF03734">
    <property type="entry name" value="YkuD"/>
    <property type="match status" value="1"/>
</dbReference>
<dbReference type="Pfam" id="PF01473">
    <property type="entry name" value="Choline_bind_1"/>
    <property type="match status" value="6"/>
</dbReference>
<keyword evidence="2" id="KW-0808">Transferase</keyword>
<dbReference type="SUPFAM" id="SSF141523">
    <property type="entry name" value="L,D-transpeptidase catalytic domain-like"/>
    <property type="match status" value="1"/>
</dbReference>
<dbReference type="GO" id="GO:0071555">
    <property type="term" value="P:cell wall organization"/>
    <property type="evidence" value="ECO:0007669"/>
    <property type="project" value="UniProtKB-UniRule"/>
</dbReference>
<feature type="domain" description="L,D-TPase catalytic" evidence="11">
    <location>
        <begin position="493"/>
        <end position="613"/>
    </location>
</feature>
<evidence type="ECO:0000256" key="4">
    <source>
        <dbReference type="ARBA" id="ARBA00022960"/>
    </source>
</evidence>
<organism evidence="12 13">
    <name type="scientific">Dorea longicatena</name>
    <dbReference type="NCBI Taxonomy" id="88431"/>
    <lineage>
        <taxon>Bacteria</taxon>
        <taxon>Bacillati</taxon>
        <taxon>Bacillota</taxon>
        <taxon>Clostridia</taxon>
        <taxon>Lachnospirales</taxon>
        <taxon>Lachnospiraceae</taxon>
        <taxon>Dorea</taxon>
    </lineage>
</organism>
<evidence type="ECO:0000256" key="9">
    <source>
        <dbReference type="SAM" id="MobiDB-lite"/>
    </source>
</evidence>
<dbReference type="AlphaFoldDB" id="A0A174KRB1"/>
<accession>A0A174KRB1</accession>
<dbReference type="GO" id="GO:0005576">
    <property type="term" value="C:extracellular region"/>
    <property type="evidence" value="ECO:0007669"/>
    <property type="project" value="TreeGrafter"/>
</dbReference>
<feature type="signal peptide" evidence="10">
    <location>
        <begin position="1"/>
        <end position="25"/>
    </location>
</feature>
<evidence type="ECO:0000256" key="1">
    <source>
        <dbReference type="ARBA" id="ARBA00004752"/>
    </source>
</evidence>
<dbReference type="RefSeq" id="WP_055281664.1">
    <property type="nucleotide sequence ID" value="NZ_CZAY01000003.1"/>
</dbReference>
<dbReference type="GO" id="GO:0008360">
    <property type="term" value="P:regulation of cell shape"/>
    <property type="evidence" value="ECO:0007669"/>
    <property type="project" value="UniProtKB-UniRule"/>
</dbReference>
<dbReference type="CDD" id="cd16913">
    <property type="entry name" value="YkuD_like"/>
    <property type="match status" value="1"/>
</dbReference>
<dbReference type="Proteomes" id="UP000095485">
    <property type="component" value="Unassembled WGS sequence"/>
</dbReference>
<dbReference type="InterPro" id="IPR005490">
    <property type="entry name" value="LD_TPept_cat_dom"/>
</dbReference>
<evidence type="ECO:0000259" key="11">
    <source>
        <dbReference type="PROSITE" id="PS52029"/>
    </source>
</evidence>
<evidence type="ECO:0000256" key="5">
    <source>
        <dbReference type="ARBA" id="ARBA00022984"/>
    </source>
</evidence>
<dbReference type="EMBL" id="CZAY01000003">
    <property type="protein sequence ID" value="CUP12557.1"/>
    <property type="molecule type" value="Genomic_DNA"/>
</dbReference>
<reference evidence="12 13" key="1">
    <citation type="submission" date="2015-09" db="EMBL/GenBank/DDBJ databases">
        <authorList>
            <consortium name="Pathogen Informatics"/>
        </authorList>
    </citation>
    <scope>NUCLEOTIDE SEQUENCE [LARGE SCALE GENOMIC DNA]</scope>
    <source>
        <strain evidence="12 13">2789STDY5834914</strain>
    </source>
</reference>
<feature type="compositionally biased region" description="Basic and acidic residues" evidence="9">
    <location>
        <begin position="57"/>
        <end position="78"/>
    </location>
</feature>
<keyword evidence="3" id="KW-0677">Repeat</keyword>
<keyword evidence="6 8" id="KW-0961">Cell wall biogenesis/degradation</keyword>
<feature type="repeat" description="Cell wall-binding" evidence="7">
    <location>
        <begin position="388"/>
        <end position="407"/>
    </location>
</feature>
<feature type="region of interest" description="Disordered" evidence="9">
    <location>
        <begin position="36"/>
        <end position="78"/>
    </location>
</feature>
<name>A0A174KRB1_9FIRM</name>
<evidence type="ECO:0000313" key="13">
    <source>
        <dbReference type="Proteomes" id="UP000095485"/>
    </source>
</evidence>
<dbReference type="PROSITE" id="PS52029">
    <property type="entry name" value="LD_TPASE"/>
    <property type="match status" value="1"/>
</dbReference>
<keyword evidence="10" id="KW-0732">Signal</keyword>
<feature type="active site" description="Nucleophile" evidence="8">
    <location>
        <position position="589"/>
    </location>
</feature>
<dbReference type="PROSITE" id="PS51170">
    <property type="entry name" value="CW"/>
    <property type="match status" value="3"/>
</dbReference>
<dbReference type="Pfam" id="PF19127">
    <property type="entry name" value="Choline_bind_3"/>
    <property type="match status" value="3"/>
</dbReference>
<evidence type="ECO:0000256" key="3">
    <source>
        <dbReference type="ARBA" id="ARBA00022737"/>
    </source>
</evidence>
<protein>
    <submittedName>
        <fullName evidence="12">Toxin A</fullName>
    </submittedName>
</protein>
<feature type="active site" description="Proton donor/acceptor" evidence="8">
    <location>
        <position position="565"/>
    </location>
</feature>
<dbReference type="Gene3D" id="2.40.440.10">
    <property type="entry name" value="L,D-transpeptidase catalytic domain-like"/>
    <property type="match status" value="1"/>
</dbReference>
<dbReference type="PANTHER" id="PTHR30582:SF2">
    <property type="entry name" value="L,D-TRANSPEPTIDASE YCIB-RELATED"/>
    <property type="match status" value="1"/>
</dbReference>
<feature type="repeat" description="Cell wall-binding" evidence="7">
    <location>
        <begin position="167"/>
        <end position="186"/>
    </location>
</feature>
<gene>
    <name evidence="12" type="primary">toxA_6</name>
    <name evidence="12" type="ORF">ERS852526_00481</name>
</gene>
<evidence type="ECO:0000313" key="12">
    <source>
        <dbReference type="EMBL" id="CUP12557.1"/>
    </source>
</evidence>
<dbReference type="UniPathway" id="UPA00219"/>
<dbReference type="PANTHER" id="PTHR30582">
    <property type="entry name" value="L,D-TRANSPEPTIDASE"/>
    <property type="match status" value="1"/>
</dbReference>
<dbReference type="GO" id="GO:0016740">
    <property type="term" value="F:transferase activity"/>
    <property type="evidence" value="ECO:0007669"/>
    <property type="project" value="UniProtKB-KW"/>
</dbReference>
<dbReference type="GO" id="GO:0018104">
    <property type="term" value="P:peptidoglycan-protein cross-linking"/>
    <property type="evidence" value="ECO:0007669"/>
    <property type="project" value="TreeGrafter"/>
</dbReference>
<dbReference type="InterPro" id="IPR038063">
    <property type="entry name" value="Transpep_catalytic_dom"/>
</dbReference>
<dbReference type="GeneID" id="96227786"/>
<feature type="repeat" description="Cell wall-binding" evidence="7">
    <location>
        <begin position="365"/>
        <end position="384"/>
    </location>
</feature>
<keyword evidence="4 8" id="KW-0133">Cell shape</keyword>
<proteinExistence type="predicted"/>
<dbReference type="SUPFAM" id="SSF69360">
    <property type="entry name" value="Cell wall binding repeat"/>
    <property type="match status" value="3"/>
</dbReference>
<sequence length="613" mass="69405">MKKRRKVLVALAMAVTMLTPTGISAAEYGQVSGLPNAQEEVQDADGITNDSNELSIVDEKDQDKENPDEPKDNEEKEPIHIGWYQAESGEWYLYDEAGNLKTGWCLQGNTWYYLDGENPEHPGMMTADQIKEINGKYYGFDASGAMQTGWILKEEGWYYAQTDGTFVNGWNNIGGAWYYLDGNNAEHPDLMVAGQQKVIDGNTYFFAETGTMKSGWQQYPEGWYYATPDGAKIYGWRNINREWYYLDENNIEYPGLMVNDPEKIIDGTTYYFNADGAMVRGWKQYPEGWYYQDPSGVRATGWRRVAGAWYYLDGNNTEYPGLLVTNCSKVINGVTYHFDKAGAMREGWYAENGAWYYYNESGLPASGWKNVNGTWYYLDPQNNNKMVSGGWKAVNGSWYYFNGSGAMAKNWLAAGSDWYYLGEDGAMKTGWQLVGGRWYYMYYQNDSHGGIWGMMAKNRYIDGYYLGASGAMVPTDMAMMTAKAQAYASNTNYLILVNRATCRVGIFNGRLGAWNMSKFWQCAPGAAATPTVSGTFTVQSKGYYFDSGSARCYWYTQFYGNYLFHSVLYNKRNGSLMDGRVGIPLSHGCVRLEIQNAKWIYDNIPAGTKVVVY</sequence>
<evidence type="ECO:0000256" key="10">
    <source>
        <dbReference type="SAM" id="SignalP"/>
    </source>
</evidence>
<evidence type="ECO:0000256" key="7">
    <source>
        <dbReference type="PROSITE-ProRule" id="PRU00591"/>
    </source>
</evidence>
<keyword evidence="5 8" id="KW-0573">Peptidoglycan synthesis</keyword>